<evidence type="ECO:0000313" key="3">
    <source>
        <dbReference type="Proteomes" id="UP000257016"/>
    </source>
</evidence>
<feature type="region of interest" description="Disordered" evidence="1">
    <location>
        <begin position="1"/>
        <end position="67"/>
    </location>
</feature>
<dbReference type="EMBL" id="OFSN01000001">
    <property type="protein sequence ID" value="SOY41855.1"/>
    <property type="molecule type" value="Genomic_DNA"/>
</dbReference>
<feature type="region of interest" description="Disordered" evidence="1">
    <location>
        <begin position="114"/>
        <end position="133"/>
    </location>
</feature>
<feature type="region of interest" description="Disordered" evidence="1">
    <location>
        <begin position="88"/>
        <end position="108"/>
    </location>
</feature>
<name>A0A975WSC2_9BURK</name>
<sequence length="274" mass="30127">MSRSTATSAASAMSSTRSTARSCSRPRRSPPAPARVPASTTDPPSAAPACAAAPARVRRDGRRSARWKHRCCRPVQRLYDGSIQLPVSEPENRHVRPSQPSPARLRIPCPSSVARRRGMRRARRAAAGRRLRADPARRQWLAAHRAAGTQRDTAGTAERRRQAETRRTEPAGAARPGRSDRAGPAGRGRALRLSQHQLEPVLRGMGWRRLGRRRQRRHARLGLGRLSVRLVVKEILLAEGKPPARRSEPMLRVVLSGRPGRLPNSPAAAAAAWR</sequence>
<proteinExistence type="predicted"/>
<reference evidence="2 3" key="1">
    <citation type="submission" date="2018-01" db="EMBL/GenBank/DDBJ databases">
        <authorList>
            <person name="Clerissi C."/>
        </authorList>
    </citation>
    <scope>NUCLEOTIDE SEQUENCE [LARGE SCALE GENOMIC DNA]</scope>
    <source>
        <strain evidence="2">Cupriavidus taiwanensis LMG 19430</strain>
    </source>
</reference>
<accession>A0A975WSC2</accession>
<feature type="compositionally biased region" description="Basic residues" evidence="1">
    <location>
        <begin position="114"/>
        <end position="130"/>
    </location>
</feature>
<feature type="region of interest" description="Disordered" evidence="1">
    <location>
        <begin position="142"/>
        <end position="194"/>
    </location>
</feature>
<gene>
    <name evidence="2" type="ORF">CBM2586_A11408</name>
</gene>
<dbReference type="Proteomes" id="UP000257016">
    <property type="component" value="Unassembled WGS sequence"/>
</dbReference>
<feature type="compositionally biased region" description="Basic and acidic residues" evidence="1">
    <location>
        <begin position="157"/>
        <end position="169"/>
    </location>
</feature>
<feature type="compositionally biased region" description="Low complexity" evidence="1">
    <location>
        <begin position="170"/>
        <end position="194"/>
    </location>
</feature>
<comment type="caution">
    <text evidence="2">The sequence shown here is derived from an EMBL/GenBank/DDBJ whole genome shotgun (WGS) entry which is preliminary data.</text>
</comment>
<feature type="compositionally biased region" description="Low complexity" evidence="1">
    <location>
        <begin position="1"/>
        <end position="23"/>
    </location>
</feature>
<evidence type="ECO:0000256" key="1">
    <source>
        <dbReference type="SAM" id="MobiDB-lite"/>
    </source>
</evidence>
<dbReference type="AlphaFoldDB" id="A0A975WSC2"/>
<feature type="compositionally biased region" description="Low complexity" evidence="1">
    <location>
        <begin position="35"/>
        <end position="55"/>
    </location>
</feature>
<evidence type="ECO:0000313" key="2">
    <source>
        <dbReference type="EMBL" id="SOY41855.1"/>
    </source>
</evidence>
<protein>
    <submittedName>
        <fullName evidence="2">Uncharacterized protein</fullName>
    </submittedName>
</protein>
<organism evidence="2 3">
    <name type="scientific">Cupriavidus taiwanensis</name>
    <dbReference type="NCBI Taxonomy" id="164546"/>
    <lineage>
        <taxon>Bacteria</taxon>
        <taxon>Pseudomonadati</taxon>
        <taxon>Pseudomonadota</taxon>
        <taxon>Betaproteobacteria</taxon>
        <taxon>Burkholderiales</taxon>
        <taxon>Burkholderiaceae</taxon>
        <taxon>Cupriavidus</taxon>
    </lineage>
</organism>